<dbReference type="PANTHER" id="PTHR12815:SF15">
    <property type="entry name" value="OS11G0106200 PROTEIN"/>
    <property type="match status" value="1"/>
</dbReference>
<dbReference type="Pfam" id="PF01103">
    <property type="entry name" value="Omp85"/>
    <property type="match status" value="1"/>
</dbReference>
<keyword evidence="10" id="KW-1185">Reference proteome</keyword>
<keyword evidence="3" id="KW-0934">Plastid</keyword>
<evidence type="ECO:0000259" key="8">
    <source>
        <dbReference type="PROSITE" id="PS51999"/>
    </source>
</evidence>
<dbReference type="InterPro" id="IPR000184">
    <property type="entry name" value="Bac_surfAg_D15"/>
</dbReference>
<proteinExistence type="predicted"/>
<keyword evidence="3" id="KW-1002">Plastid outer membrane</keyword>
<comment type="caution">
    <text evidence="9">The sequence shown here is derived from an EMBL/GenBank/DDBJ whole genome shotgun (WGS) entry which is preliminary data.</text>
</comment>
<reference evidence="9" key="1">
    <citation type="submission" date="2020-10" db="EMBL/GenBank/DDBJ databases">
        <authorList>
            <person name="Han B."/>
            <person name="Lu T."/>
            <person name="Zhao Q."/>
            <person name="Huang X."/>
            <person name="Zhao Y."/>
        </authorList>
    </citation>
    <scope>NUCLEOTIDE SEQUENCE</scope>
</reference>
<evidence type="ECO:0000256" key="4">
    <source>
        <dbReference type="ARBA" id="ARBA00022833"/>
    </source>
</evidence>
<dbReference type="InterPro" id="IPR010666">
    <property type="entry name" value="Znf_GRF"/>
</dbReference>
<evidence type="ECO:0000256" key="5">
    <source>
        <dbReference type="ARBA" id="ARBA00023136"/>
    </source>
</evidence>
<dbReference type="GO" id="GO:0009707">
    <property type="term" value="C:chloroplast outer membrane"/>
    <property type="evidence" value="ECO:0007669"/>
    <property type="project" value="UniProtKB-SubCell"/>
</dbReference>
<dbReference type="EMBL" id="CAJGYO010000009">
    <property type="protein sequence ID" value="CAD6255224.1"/>
    <property type="molecule type" value="Genomic_DNA"/>
</dbReference>
<evidence type="ECO:0000313" key="9">
    <source>
        <dbReference type="EMBL" id="CAD6255224.1"/>
    </source>
</evidence>
<dbReference type="AlphaFoldDB" id="A0A811QGI6"/>
<dbReference type="OrthoDB" id="1724197at2759"/>
<dbReference type="PANTHER" id="PTHR12815">
    <property type="entry name" value="SORTING AND ASSEMBLY MACHINERY SAMM50 PROTEIN FAMILY MEMBER"/>
    <property type="match status" value="1"/>
</dbReference>
<feature type="domain" description="GRF-type" evidence="8">
    <location>
        <begin position="35"/>
        <end position="83"/>
    </location>
</feature>
<gene>
    <name evidence="9" type="ORF">NCGR_LOCUS38818</name>
</gene>
<protein>
    <recommendedName>
        <fullName evidence="8">GRF-type domain-containing protein</fullName>
    </recommendedName>
</protein>
<dbReference type="Proteomes" id="UP000604825">
    <property type="component" value="Unassembled WGS sequence"/>
</dbReference>
<evidence type="ECO:0000256" key="7">
    <source>
        <dbReference type="PROSITE-ProRule" id="PRU01343"/>
    </source>
</evidence>
<evidence type="ECO:0000256" key="2">
    <source>
        <dbReference type="ARBA" id="ARBA00022771"/>
    </source>
</evidence>
<accession>A0A811QGI6</accession>
<organism evidence="9 10">
    <name type="scientific">Miscanthus lutarioriparius</name>
    <dbReference type="NCBI Taxonomy" id="422564"/>
    <lineage>
        <taxon>Eukaryota</taxon>
        <taxon>Viridiplantae</taxon>
        <taxon>Streptophyta</taxon>
        <taxon>Embryophyta</taxon>
        <taxon>Tracheophyta</taxon>
        <taxon>Spermatophyta</taxon>
        <taxon>Magnoliopsida</taxon>
        <taxon>Liliopsida</taxon>
        <taxon>Poales</taxon>
        <taxon>Poaceae</taxon>
        <taxon>PACMAD clade</taxon>
        <taxon>Panicoideae</taxon>
        <taxon>Andropogonodae</taxon>
        <taxon>Andropogoneae</taxon>
        <taxon>Saccharinae</taxon>
        <taxon>Miscanthus</taxon>
    </lineage>
</organism>
<evidence type="ECO:0000256" key="3">
    <source>
        <dbReference type="ARBA" id="ARBA00022805"/>
    </source>
</evidence>
<comment type="subcellular location">
    <subcellularLocation>
        <location evidence="6">Plastid</location>
        <location evidence="6">Chloroplast outer membrane</location>
    </subcellularLocation>
</comment>
<keyword evidence="4" id="KW-0862">Zinc</keyword>
<dbReference type="PROSITE" id="PS51999">
    <property type="entry name" value="ZF_GRF"/>
    <property type="match status" value="1"/>
</dbReference>
<evidence type="ECO:0000256" key="1">
    <source>
        <dbReference type="ARBA" id="ARBA00022723"/>
    </source>
</evidence>
<keyword evidence="5" id="KW-0472">Membrane</keyword>
<sequence length="390" mass="43658">MGQASSARSRGTSASARVSLPFLVDEVTGLPLIDCPRCGDVRLITLTCNHTKNRGKRFFKCPRNHEGVPWSCRTYFFQPEYEKYLQKRGYLDAVPDLTEVNYLNLGMEESRSFSLEVPLKLKNLFGYCKNWDTSGALELDHIAELSAGVEMPRIGARLHARISFLSEDWLKSSLKEHIMGVSVGLLSTTNHSLAYNLIWRNLTDPACMSSNSIQEHLGHRLLSSIKYVYKDDQRDSSIRPTRGYAYLSSYQVGCLAPGSKDSWCLRKEVDLRVAFPLGVLNGALNAVMAAGVFVPLERRSTRSILPLSERFYLGGNRSLVCHLGVQKVWSPKTLEPLAPIIPRMVLPLLLRELGIHGHAFISAGNLAKLREHGRGKFSLTDFLQTFRSSA</sequence>
<evidence type="ECO:0000256" key="6">
    <source>
        <dbReference type="ARBA" id="ARBA00024013"/>
    </source>
</evidence>
<dbReference type="Gene3D" id="2.40.160.50">
    <property type="entry name" value="membrane protein fhac: a member of the omp85/tpsb transporter family"/>
    <property type="match status" value="1"/>
</dbReference>
<keyword evidence="1" id="KW-0479">Metal-binding</keyword>
<name>A0A811QGI6_9POAL</name>
<keyword evidence="2 7" id="KW-0863">Zinc-finger</keyword>
<evidence type="ECO:0000313" key="10">
    <source>
        <dbReference type="Proteomes" id="UP000604825"/>
    </source>
</evidence>
<dbReference type="GO" id="GO:0008270">
    <property type="term" value="F:zinc ion binding"/>
    <property type="evidence" value="ECO:0007669"/>
    <property type="project" value="UniProtKB-KW"/>
</dbReference>
<dbReference type="InterPro" id="IPR039910">
    <property type="entry name" value="D15-like"/>
</dbReference>